<dbReference type="GO" id="GO:0003676">
    <property type="term" value="F:nucleic acid binding"/>
    <property type="evidence" value="ECO:0007669"/>
    <property type="project" value="InterPro"/>
</dbReference>
<accession>A0A151J1S6</accession>
<evidence type="ECO:0000313" key="1">
    <source>
        <dbReference type="EMBL" id="KYN15935.1"/>
    </source>
</evidence>
<evidence type="ECO:0000313" key="2">
    <source>
        <dbReference type="Proteomes" id="UP000078492"/>
    </source>
</evidence>
<gene>
    <name evidence="1" type="ORF">ALC57_11828</name>
</gene>
<dbReference type="InterPro" id="IPR036397">
    <property type="entry name" value="RNaseH_sf"/>
</dbReference>
<keyword evidence="2" id="KW-1185">Reference proteome</keyword>
<dbReference type="AlphaFoldDB" id="A0A151J1S6"/>
<protein>
    <recommendedName>
        <fullName evidence="3">GIY-YIG domain-containing protein</fullName>
    </recommendedName>
</protein>
<name>A0A151J1S6_9HYME</name>
<dbReference type="InterPro" id="IPR035901">
    <property type="entry name" value="GIY-YIG_endonuc_sf"/>
</dbReference>
<sequence>MQKRSSVANNRRKVILLHDNARPYVTKSVKQTLRELEWELKNPGLKMAYRGIHKLSSFIKVQKDSLQKTSQTDVVYRINCKECDASYVGQTSKCVKIRMAEHRNHINRNTSQSSVITEHRLQTSHDFDWDNIKILDKESIWNKRLLSEMIHIKKQKHGLNLQNDTHSMDPLYDSLFTKT</sequence>
<dbReference type="Gene3D" id="3.40.1440.10">
    <property type="entry name" value="GIY-YIG endonuclease"/>
    <property type="match status" value="1"/>
</dbReference>
<reference evidence="1 2" key="1">
    <citation type="submission" date="2015-09" db="EMBL/GenBank/DDBJ databases">
        <title>Trachymyrmex cornetzi WGS genome.</title>
        <authorList>
            <person name="Nygaard S."/>
            <person name="Hu H."/>
            <person name="Boomsma J."/>
            <person name="Zhang G."/>
        </authorList>
    </citation>
    <scope>NUCLEOTIDE SEQUENCE [LARGE SCALE GENOMIC DNA]</scope>
    <source>
        <strain evidence="1">Tcor2-1</strain>
        <tissue evidence="1">Whole body</tissue>
    </source>
</reference>
<dbReference type="STRING" id="471704.A0A151J1S6"/>
<evidence type="ECO:0008006" key="3">
    <source>
        <dbReference type="Google" id="ProtNLM"/>
    </source>
</evidence>
<dbReference type="Proteomes" id="UP000078492">
    <property type="component" value="Unassembled WGS sequence"/>
</dbReference>
<dbReference type="EMBL" id="KQ980481">
    <property type="protein sequence ID" value="KYN15935.1"/>
    <property type="molecule type" value="Genomic_DNA"/>
</dbReference>
<proteinExistence type="predicted"/>
<dbReference type="Gene3D" id="3.30.420.10">
    <property type="entry name" value="Ribonuclease H-like superfamily/Ribonuclease H"/>
    <property type="match status" value="1"/>
</dbReference>
<dbReference type="CDD" id="cd10442">
    <property type="entry name" value="GIY-YIG_PLEs"/>
    <property type="match status" value="1"/>
</dbReference>
<organism evidence="1 2">
    <name type="scientific">Trachymyrmex cornetzi</name>
    <dbReference type="NCBI Taxonomy" id="471704"/>
    <lineage>
        <taxon>Eukaryota</taxon>
        <taxon>Metazoa</taxon>
        <taxon>Ecdysozoa</taxon>
        <taxon>Arthropoda</taxon>
        <taxon>Hexapoda</taxon>
        <taxon>Insecta</taxon>
        <taxon>Pterygota</taxon>
        <taxon>Neoptera</taxon>
        <taxon>Endopterygota</taxon>
        <taxon>Hymenoptera</taxon>
        <taxon>Apocrita</taxon>
        <taxon>Aculeata</taxon>
        <taxon>Formicoidea</taxon>
        <taxon>Formicidae</taxon>
        <taxon>Myrmicinae</taxon>
        <taxon>Trachymyrmex</taxon>
    </lineage>
</organism>